<evidence type="ECO:0000256" key="1">
    <source>
        <dbReference type="SAM" id="MobiDB-lite"/>
    </source>
</evidence>
<evidence type="ECO:0000313" key="3">
    <source>
        <dbReference type="Proteomes" id="UP001303160"/>
    </source>
</evidence>
<accession>A0AAN7AYT7</accession>
<feature type="compositionally biased region" description="Basic and acidic residues" evidence="1">
    <location>
        <begin position="32"/>
        <end position="77"/>
    </location>
</feature>
<feature type="compositionally biased region" description="Polar residues" evidence="1">
    <location>
        <begin position="100"/>
        <end position="117"/>
    </location>
</feature>
<dbReference type="EMBL" id="MU863881">
    <property type="protein sequence ID" value="KAK4204608.1"/>
    <property type="molecule type" value="Genomic_DNA"/>
</dbReference>
<organism evidence="2 3">
    <name type="scientific">Triangularia verruculosa</name>
    <dbReference type="NCBI Taxonomy" id="2587418"/>
    <lineage>
        <taxon>Eukaryota</taxon>
        <taxon>Fungi</taxon>
        <taxon>Dikarya</taxon>
        <taxon>Ascomycota</taxon>
        <taxon>Pezizomycotina</taxon>
        <taxon>Sordariomycetes</taxon>
        <taxon>Sordariomycetidae</taxon>
        <taxon>Sordariales</taxon>
        <taxon>Podosporaceae</taxon>
        <taxon>Triangularia</taxon>
    </lineage>
</organism>
<sequence length="117" mass="13719">MDKSKTRDAFLGEREEKFEKDINLRRKRRRKPDQAREDEEKKAEATRKRERMRAAEGEKTRAAEGEKTRAAEGERTQSRGRNRWKKGKKKAAGFDDEDTQNINNTRQSRSLAIVQSP</sequence>
<evidence type="ECO:0000313" key="2">
    <source>
        <dbReference type="EMBL" id="KAK4204608.1"/>
    </source>
</evidence>
<comment type="caution">
    <text evidence="2">The sequence shown here is derived from an EMBL/GenBank/DDBJ whole genome shotgun (WGS) entry which is preliminary data.</text>
</comment>
<feature type="compositionally biased region" description="Basic and acidic residues" evidence="1">
    <location>
        <begin position="1"/>
        <end position="24"/>
    </location>
</feature>
<reference evidence="2" key="1">
    <citation type="journal article" date="2023" name="Mol. Phylogenet. Evol.">
        <title>Genome-scale phylogeny and comparative genomics of the fungal order Sordariales.</title>
        <authorList>
            <person name="Hensen N."/>
            <person name="Bonometti L."/>
            <person name="Westerberg I."/>
            <person name="Brannstrom I.O."/>
            <person name="Guillou S."/>
            <person name="Cros-Aarteil S."/>
            <person name="Calhoun S."/>
            <person name="Haridas S."/>
            <person name="Kuo A."/>
            <person name="Mondo S."/>
            <person name="Pangilinan J."/>
            <person name="Riley R."/>
            <person name="LaButti K."/>
            <person name="Andreopoulos B."/>
            <person name="Lipzen A."/>
            <person name="Chen C."/>
            <person name="Yan M."/>
            <person name="Daum C."/>
            <person name="Ng V."/>
            <person name="Clum A."/>
            <person name="Steindorff A."/>
            <person name="Ohm R.A."/>
            <person name="Martin F."/>
            <person name="Silar P."/>
            <person name="Natvig D.O."/>
            <person name="Lalanne C."/>
            <person name="Gautier V."/>
            <person name="Ament-Velasquez S.L."/>
            <person name="Kruys A."/>
            <person name="Hutchinson M.I."/>
            <person name="Powell A.J."/>
            <person name="Barry K."/>
            <person name="Miller A.N."/>
            <person name="Grigoriev I.V."/>
            <person name="Debuchy R."/>
            <person name="Gladieux P."/>
            <person name="Hiltunen Thoren M."/>
            <person name="Johannesson H."/>
        </authorList>
    </citation>
    <scope>NUCLEOTIDE SEQUENCE</scope>
    <source>
        <strain evidence="2">CBS 315.58</strain>
    </source>
</reference>
<dbReference type="AlphaFoldDB" id="A0AAN7AYT7"/>
<keyword evidence="3" id="KW-1185">Reference proteome</keyword>
<dbReference type="Proteomes" id="UP001303160">
    <property type="component" value="Unassembled WGS sequence"/>
</dbReference>
<protein>
    <submittedName>
        <fullName evidence="2">Uncharacterized protein</fullName>
    </submittedName>
</protein>
<feature type="region of interest" description="Disordered" evidence="1">
    <location>
        <begin position="1"/>
        <end position="117"/>
    </location>
</feature>
<reference evidence="2" key="2">
    <citation type="submission" date="2023-05" db="EMBL/GenBank/DDBJ databases">
        <authorList>
            <consortium name="Lawrence Berkeley National Laboratory"/>
            <person name="Steindorff A."/>
            <person name="Hensen N."/>
            <person name="Bonometti L."/>
            <person name="Westerberg I."/>
            <person name="Brannstrom I.O."/>
            <person name="Guillou S."/>
            <person name="Cros-Aarteil S."/>
            <person name="Calhoun S."/>
            <person name="Haridas S."/>
            <person name="Kuo A."/>
            <person name="Mondo S."/>
            <person name="Pangilinan J."/>
            <person name="Riley R."/>
            <person name="Labutti K."/>
            <person name="Andreopoulos B."/>
            <person name="Lipzen A."/>
            <person name="Chen C."/>
            <person name="Yanf M."/>
            <person name="Daum C."/>
            <person name="Ng V."/>
            <person name="Clum A."/>
            <person name="Ohm R."/>
            <person name="Martin F."/>
            <person name="Silar P."/>
            <person name="Natvig D."/>
            <person name="Lalanne C."/>
            <person name="Gautier V."/>
            <person name="Ament-Velasquez S.L."/>
            <person name="Kruys A."/>
            <person name="Hutchinson M.I."/>
            <person name="Powell A.J."/>
            <person name="Barry K."/>
            <person name="Miller A.N."/>
            <person name="Grigoriev I.V."/>
            <person name="Debuchy R."/>
            <person name="Gladieux P."/>
            <person name="Thoren M.H."/>
            <person name="Johannesson H."/>
        </authorList>
    </citation>
    <scope>NUCLEOTIDE SEQUENCE</scope>
    <source>
        <strain evidence="2">CBS 315.58</strain>
    </source>
</reference>
<name>A0AAN7AYT7_9PEZI</name>
<feature type="compositionally biased region" description="Basic residues" evidence="1">
    <location>
        <begin position="78"/>
        <end position="91"/>
    </location>
</feature>
<proteinExistence type="predicted"/>
<gene>
    <name evidence="2" type="ORF">QBC40DRAFT_292778</name>
</gene>